<comment type="similarity">
    <text evidence="1">Belongs to the Gfo/Idh/MocA family.</text>
</comment>
<dbReference type="Proteomes" id="UP000276603">
    <property type="component" value="Unassembled WGS sequence"/>
</dbReference>
<dbReference type="InterPro" id="IPR036291">
    <property type="entry name" value="NAD(P)-bd_dom_sf"/>
</dbReference>
<keyword evidence="2" id="KW-0560">Oxidoreductase</keyword>
<evidence type="ECO:0000256" key="1">
    <source>
        <dbReference type="ARBA" id="ARBA00010928"/>
    </source>
</evidence>
<sequence length="330" mass="37049">MRDKIQWGILGTATIAKEQVIPAMQKSNHCTVMGIASRDGEKAERIAKEFHIPKYYEGYQALLNDPEIEAVYIPLPNHLHVEWAKKALIAGKHVLIEKPIALSSKEGNELLAMAMQYPGLKVAEAFMYKFHPQWIKVKQMVDAEEIGELKTIQSSFSFFEDDPDSIVNIKPFGGGSLMDIGCYSISISRFLFGSEPKRVLANIEYHPEFKVDILASGILEFEGGSSSFFCATQLVENQQVQIFGTEGSIRFELPFNPPNDRPSKIWFTRKEVTTELEFEPCNQYTLQADAFSLAILENEETGIPLEDAVYNLSVIEKMHESAASGCRVSL</sequence>
<name>A0A3B0C8Y7_9FLAO</name>
<organism evidence="5 6">
    <name type="scientific">Ulvibacterium marinum</name>
    <dbReference type="NCBI Taxonomy" id="2419782"/>
    <lineage>
        <taxon>Bacteria</taxon>
        <taxon>Pseudomonadati</taxon>
        <taxon>Bacteroidota</taxon>
        <taxon>Flavobacteriia</taxon>
        <taxon>Flavobacteriales</taxon>
        <taxon>Flavobacteriaceae</taxon>
        <taxon>Ulvibacterium</taxon>
    </lineage>
</organism>
<dbReference type="EMBL" id="RBCJ01000002">
    <property type="protein sequence ID" value="RKN80814.1"/>
    <property type="molecule type" value="Genomic_DNA"/>
</dbReference>
<dbReference type="InterPro" id="IPR055170">
    <property type="entry name" value="GFO_IDH_MocA-like_dom"/>
</dbReference>
<dbReference type="SUPFAM" id="SSF51735">
    <property type="entry name" value="NAD(P)-binding Rossmann-fold domains"/>
    <property type="match status" value="1"/>
</dbReference>
<evidence type="ECO:0000259" key="3">
    <source>
        <dbReference type="Pfam" id="PF01408"/>
    </source>
</evidence>
<dbReference type="PANTHER" id="PTHR22604">
    <property type="entry name" value="OXIDOREDUCTASES"/>
    <property type="match status" value="1"/>
</dbReference>
<evidence type="ECO:0000256" key="2">
    <source>
        <dbReference type="ARBA" id="ARBA00023002"/>
    </source>
</evidence>
<dbReference type="GO" id="GO:0000166">
    <property type="term" value="F:nucleotide binding"/>
    <property type="evidence" value="ECO:0007669"/>
    <property type="project" value="InterPro"/>
</dbReference>
<dbReference type="InterPro" id="IPR000683">
    <property type="entry name" value="Gfo/Idh/MocA-like_OxRdtase_N"/>
</dbReference>
<dbReference type="Gene3D" id="3.30.360.10">
    <property type="entry name" value="Dihydrodipicolinate Reductase, domain 2"/>
    <property type="match status" value="1"/>
</dbReference>
<protein>
    <submittedName>
        <fullName evidence="5">Gfo/Idh/MocA family oxidoreductase</fullName>
    </submittedName>
</protein>
<evidence type="ECO:0000259" key="4">
    <source>
        <dbReference type="Pfam" id="PF22725"/>
    </source>
</evidence>
<feature type="domain" description="Gfo/Idh/MocA-like oxidoreductase N-terminal" evidence="3">
    <location>
        <begin position="5"/>
        <end position="116"/>
    </location>
</feature>
<dbReference type="Pfam" id="PF22725">
    <property type="entry name" value="GFO_IDH_MocA_C3"/>
    <property type="match status" value="1"/>
</dbReference>
<dbReference type="RefSeq" id="WP_120710970.1">
    <property type="nucleotide sequence ID" value="NZ_RBCJ01000002.1"/>
</dbReference>
<evidence type="ECO:0000313" key="6">
    <source>
        <dbReference type="Proteomes" id="UP000276603"/>
    </source>
</evidence>
<dbReference type="Pfam" id="PF01408">
    <property type="entry name" value="GFO_IDH_MocA"/>
    <property type="match status" value="1"/>
</dbReference>
<accession>A0A3B0C8Y7</accession>
<dbReference type="OrthoDB" id="9815825at2"/>
<dbReference type="InterPro" id="IPR050984">
    <property type="entry name" value="Gfo/Idh/MocA_domain"/>
</dbReference>
<gene>
    <name evidence="5" type="ORF">D7Z94_07560</name>
</gene>
<dbReference type="SUPFAM" id="SSF55347">
    <property type="entry name" value="Glyceraldehyde-3-phosphate dehydrogenase-like, C-terminal domain"/>
    <property type="match status" value="1"/>
</dbReference>
<reference evidence="5 6" key="1">
    <citation type="submission" date="2018-10" db="EMBL/GenBank/DDBJ databases">
        <title>Ulvibacterium marinum gen. nov., sp. nov., a novel marine bacterium of the family Flavobacteriaceae, isolated from a culture of the green alga Ulva prolifera.</title>
        <authorList>
            <person name="Zhang Z."/>
        </authorList>
    </citation>
    <scope>NUCLEOTIDE SEQUENCE [LARGE SCALE GENOMIC DNA]</scope>
    <source>
        <strain evidence="5 6">CCMM003</strain>
    </source>
</reference>
<dbReference type="Gene3D" id="3.40.50.720">
    <property type="entry name" value="NAD(P)-binding Rossmann-like Domain"/>
    <property type="match status" value="1"/>
</dbReference>
<dbReference type="AlphaFoldDB" id="A0A3B0C8Y7"/>
<proteinExistence type="inferred from homology"/>
<evidence type="ECO:0000313" key="5">
    <source>
        <dbReference type="EMBL" id="RKN80814.1"/>
    </source>
</evidence>
<feature type="domain" description="GFO/IDH/MocA-like oxidoreductase" evidence="4">
    <location>
        <begin position="135"/>
        <end position="250"/>
    </location>
</feature>
<keyword evidence="6" id="KW-1185">Reference proteome</keyword>
<dbReference type="PANTHER" id="PTHR22604:SF105">
    <property type="entry name" value="TRANS-1,2-DIHYDROBENZENE-1,2-DIOL DEHYDROGENASE"/>
    <property type="match status" value="1"/>
</dbReference>
<comment type="caution">
    <text evidence="5">The sequence shown here is derived from an EMBL/GenBank/DDBJ whole genome shotgun (WGS) entry which is preliminary data.</text>
</comment>
<dbReference type="GO" id="GO:0016491">
    <property type="term" value="F:oxidoreductase activity"/>
    <property type="evidence" value="ECO:0007669"/>
    <property type="project" value="UniProtKB-KW"/>
</dbReference>